<dbReference type="GO" id="GO:0046872">
    <property type="term" value="F:metal ion binding"/>
    <property type="evidence" value="ECO:0007669"/>
    <property type="project" value="InterPro"/>
</dbReference>
<feature type="domain" description="Alcohol dehydrogenase iron-type/glycerol dehydrogenase GldA" evidence="2">
    <location>
        <begin position="43"/>
        <end position="194"/>
    </location>
</feature>
<gene>
    <name evidence="4" type="ORF">HMPREF0495_00102</name>
</gene>
<dbReference type="EMBL" id="AWVK01000003">
    <property type="protein sequence ID" value="ERK46037.1"/>
    <property type="molecule type" value="Genomic_DNA"/>
</dbReference>
<comment type="caution">
    <text evidence="4">The sequence shown here is derived from an EMBL/GenBank/DDBJ whole genome shotgun (WGS) entry which is preliminary data.</text>
</comment>
<dbReference type="PANTHER" id="PTHR11496:SF83">
    <property type="entry name" value="HYDROXYACID-OXOACID TRANSHYDROGENASE, MITOCHONDRIAL"/>
    <property type="match status" value="1"/>
</dbReference>
<evidence type="ECO:0000256" key="1">
    <source>
        <dbReference type="ARBA" id="ARBA00023002"/>
    </source>
</evidence>
<dbReference type="FunFam" id="3.40.50.1970:FF:000003">
    <property type="entry name" value="Alcohol dehydrogenase, iron-containing"/>
    <property type="match status" value="1"/>
</dbReference>
<evidence type="ECO:0000313" key="4">
    <source>
        <dbReference type="EMBL" id="ERK46037.1"/>
    </source>
</evidence>
<dbReference type="GO" id="GO:0004022">
    <property type="term" value="F:alcohol dehydrogenase (NAD+) activity"/>
    <property type="evidence" value="ECO:0007669"/>
    <property type="project" value="TreeGrafter"/>
</dbReference>
<sequence length="413" mass="45341">MAYIKAMVLKFTLYLCGFKHLLIFIYNDAVKEVGKLERIQFKTQIWTGADSLEELESISGRRIFVVTDPFMVKSGSLDKITDHLAEKNELDIFSDIQPDPPITKIVTGIEELQKFKATLLVAVGGGSAIDATKAMKFILKKMSKNETDLDLIAIPTTSGTGSEVTNFAVITNSDKGIKYPLVTDDILPKVALLDASLVESAPQNITVDTGMDVLTHCLEAYVSVNANDFSDALAEKAFQMVFTYLKRASDNGKDMEARQKMHDASCIAGMAFNMVNLGLNHGIAHAAGAQYHIPHGRLNTILMPHIIAYNADMSSGVMEKPNRAAVKYANLARLIGINVANPKIAVRNLINTIIQLRKRLNMPASFQEYGLDEQVFKSTKISVAQAALKDRTTTANPRVPTQADVEAILEESF</sequence>
<dbReference type="PATRIC" id="fig|649758.3.peg.95"/>
<feature type="domain" description="Fe-containing alcohol dehydrogenase-like C-terminal" evidence="3">
    <location>
        <begin position="206"/>
        <end position="412"/>
    </location>
</feature>
<keyword evidence="1" id="KW-0560">Oxidoreductase</keyword>
<dbReference type="Pfam" id="PF00465">
    <property type="entry name" value="Fe-ADH"/>
    <property type="match status" value="1"/>
</dbReference>
<name>U2R5U0_LEVBR</name>
<dbReference type="InterPro" id="IPR018211">
    <property type="entry name" value="ADH_Fe_CS"/>
</dbReference>
<dbReference type="HOGENOM" id="CLU_007207_0_0_9"/>
<dbReference type="Pfam" id="PF25137">
    <property type="entry name" value="ADH_Fe_C"/>
    <property type="match status" value="1"/>
</dbReference>
<reference evidence="4 5" key="1">
    <citation type="submission" date="2013-06" db="EMBL/GenBank/DDBJ databases">
        <authorList>
            <person name="Weinstock G."/>
            <person name="Sodergren E."/>
            <person name="Lobos E.A."/>
            <person name="Fulton L."/>
            <person name="Fulton R."/>
            <person name="Courtney L."/>
            <person name="Fronick C."/>
            <person name="O'Laughlin M."/>
            <person name="Godfrey J."/>
            <person name="Wilson R.M."/>
            <person name="Miner T."/>
            <person name="Farmer C."/>
            <person name="Delehaunty K."/>
            <person name="Cordes M."/>
            <person name="Minx P."/>
            <person name="Tomlinson C."/>
            <person name="Chen J."/>
            <person name="Wollam A."/>
            <person name="Pepin K.H."/>
            <person name="Bhonagiri V."/>
            <person name="Zhang X."/>
            <person name="Warren W."/>
            <person name="Mitreva M."/>
            <person name="Mardis E.R."/>
            <person name="Wilson R.K."/>
        </authorList>
    </citation>
    <scope>NUCLEOTIDE SEQUENCE [LARGE SCALE GENOMIC DNA]</scope>
    <source>
        <strain evidence="4 5">ATCC 14869</strain>
    </source>
</reference>
<dbReference type="Gene3D" id="3.40.50.1970">
    <property type="match status" value="1"/>
</dbReference>
<evidence type="ECO:0000259" key="3">
    <source>
        <dbReference type="Pfam" id="PF25137"/>
    </source>
</evidence>
<dbReference type="InterPro" id="IPR039697">
    <property type="entry name" value="Alcohol_dehydrogenase_Fe"/>
</dbReference>
<proteinExistence type="predicted"/>
<dbReference type="Gene3D" id="1.20.1090.10">
    <property type="entry name" value="Dehydroquinate synthase-like - alpha domain"/>
    <property type="match status" value="1"/>
</dbReference>
<dbReference type="CDD" id="cd08180">
    <property type="entry name" value="PDD"/>
    <property type="match status" value="1"/>
</dbReference>
<dbReference type="PROSITE" id="PS00913">
    <property type="entry name" value="ADH_IRON_1"/>
    <property type="match status" value="1"/>
</dbReference>
<dbReference type="InterPro" id="IPR056798">
    <property type="entry name" value="ADH_Fe_C"/>
</dbReference>
<dbReference type="AlphaFoldDB" id="U2R5U0"/>
<organism evidence="4 5">
    <name type="scientific">Levilactobacillus brevis ATCC 14869 = DSM 20054</name>
    <dbReference type="NCBI Taxonomy" id="649758"/>
    <lineage>
        <taxon>Bacteria</taxon>
        <taxon>Bacillati</taxon>
        <taxon>Bacillota</taxon>
        <taxon>Bacilli</taxon>
        <taxon>Lactobacillales</taxon>
        <taxon>Lactobacillaceae</taxon>
        <taxon>Levilactobacillus</taxon>
    </lineage>
</organism>
<accession>U2R5U0</accession>
<dbReference type="InterPro" id="IPR001670">
    <property type="entry name" value="ADH_Fe/GldA"/>
</dbReference>
<dbReference type="FunFam" id="1.20.1090.10:FF:000001">
    <property type="entry name" value="Aldehyde-alcohol dehydrogenase"/>
    <property type="match status" value="1"/>
</dbReference>
<protein>
    <submittedName>
        <fullName evidence="4">Alcohol dehydrogenase, iron-dependent</fullName>
    </submittedName>
</protein>
<dbReference type="Proteomes" id="UP000016644">
    <property type="component" value="Unassembled WGS sequence"/>
</dbReference>
<evidence type="ECO:0000259" key="2">
    <source>
        <dbReference type="Pfam" id="PF00465"/>
    </source>
</evidence>
<dbReference type="PANTHER" id="PTHR11496">
    <property type="entry name" value="ALCOHOL DEHYDROGENASE"/>
    <property type="match status" value="1"/>
</dbReference>
<evidence type="ECO:0000313" key="5">
    <source>
        <dbReference type="Proteomes" id="UP000016644"/>
    </source>
</evidence>
<dbReference type="SUPFAM" id="SSF56796">
    <property type="entry name" value="Dehydroquinate synthase-like"/>
    <property type="match status" value="1"/>
</dbReference>